<evidence type="ECO:0000256" key="1">
    <source>
        <dbReference type="SAM" id="MobiDB-lite"/>
    </source>
</evidence>
<dbReference type="AlphaFoldDB" id="A0A645GGG9"/>
<accession>A0A645GGG9</accession>
<organism evidence="2">
    <name type="scientific">bioreactor metagenome</name>
    <dbReference type="NCBI Taxonomy" id="1076179"/>
    <lineage>
        <taxon>unclassified sequences</taxon>
        <taxon>metagenomes</taxon>
        <taxon>ecological metagenomes</taxon>
    </lineage>
</organism>
<evidence type="ECO:0000313" key="2">
    <source>
        <dbReference type="EMBL" id="MPN24879.1"/>
    </source>
</evidence>
<dbReference type="EMBL" id="VSSQ01073873">
    <property type="protein sequence ID" value="MPN24879.1"/>
    <property type="molecule type" value="Genomic_DNA"/>
</dbReference>
<feature type="compositionally biased region" description="Polar residues" evidence="1">
    <location>
        <begin position="82"/>
        <end position="91"/>
    </location>
</feature>
<name>A0A645GGG9_9ZZZZ</name>
<feature type="region of interest" description="Disordered" evidence="1">
    <location>
        <begin position="64"/>
        <end position="91"/>
    </location>
</feature>
<reference evidence="2" key="1">
    <citation type="submission" date="2019-08" db="EMBL/GenBank/DDBJ databases">
        <authorList>
            <person name="Kucharzyk K."/>
            <person name="Murdoch R.W."/>
            <person name="Higgins S."/>
            <person name="Loffler F."/>
        </authorList>
    </citation>
    <scope>NUCLEOTIDE SEQUENCE</scope>
</reference>
<comment type="caution">
    <text evidence="2">The sequence shown here is derived from an EMBL/GenBank/DDBJ whole genome shotgun (WGS) entry which is preliminary data.</text>
</comment>
<proteinExistence type="predicted"/>
<sequence>MRHPCPGFVNGLHIAHPLQLLTLALDQIELDGKAQQPVDVPLQGRRRKIPEKNPQSQITRVRVMRKQRRITDTSLPGARLPGNTQNPGSFRQSLHRCCEEDFGIVVLFALL</sequence>
<gene>
    <name evidence="2" type="ORF">SDC9_172284</name>
</gene>
<protein>
    <submittedName>
        <fullName evidence="2">Uncharacterized protein</fullName>
    </submittedName>
</protein>